<dbReference type="RefSeq" id="WP_112353931.1">
    <property type="nucleotide sequence ID" value="NZ_LS483452.1"/>
</dbReference>
<proteinExistence type="predicted"/>
<dbReference type="AlphaFoldDB" id="A0A330MEZ2"/>
<dbReference type="EMBL" id="LS483452">
    <property type="protein sequence ID" value="SQH78387.1"/>
    <property type="molecule type" value="Genomic_DNA"/>
</dbReference>
<evidence type="ECO:0000313" key="1">
    <source>
        <dbReference type="EMBL" id="SQH78387.1"/>
    </source>
</evidence>
<gene>
    <name evidence="1" type="ORF">SHEWBE_4427</name>
</gene>
<dbReference type="Proteomes" id="UP000250123">
    <property type="component" value="Chromosome SHEWBE"/>
</dbReference>
<sequence length="127" mass="13924">MKILLVLLLPVLLSACSGIKFKSNISPVLAEHVQDSVDADKVIEYSAEEIQRYQSSGLGLLIASSCQQGVNSLKPSRYSIKRDLKYQTQGVGGNGYVIVECSNDFYPGCYAYLECRALAYDIDFGNS</sequence>
<dbReference type="Gene3D" id="3.30.110.70">
    <property type="entry name" value="Hypothetical protein apc22750. Chain B"/>
    <property type="match status" value="1"/>
</dbReference>
<reference evidence="2" key="1">
    <citation type="submission" date="2018-06" db="EMBL/GenBank/DDBJ databases">
        <authorList>
            <person name="Cea G.-C."/>
            <person name="William W."/>
        </authorList>
    </citation>
    <scope>NUCLEOTIDE SEQUENCE [LARGE SCALE GENOMIC DNA]</scope>
    <source>
        <strain evidence="2">DB21MT-2</strain>
    </source>
</reference>
<evidence type="ECO:0000313" key="2">
    <source>
        <dbReference type="Proteomes" id="UP000250123"/>
    </source>
</evidence>
<evidence type="ECO:0008006" key="3">
    <source>
        <dbReference type="Google" id="ProtNLM"/>
    </source>
</evidence>
<name>A0A330MEZ2_9GAMM</name>
<protein>
    <recommendedName>
        <fullName evidence="3">Lipoprotein</fullName>
    </recommendedName>
</protein>
<dbReference type="KEGG" id="sbk:SHEWBE_4427"/>
<organism evidence="1 2">
    <name type="scientific">Shewanella benthica</name>
    <dbReference type="NCBI Taxonomy" id="43661"/>
    <lineage>
        <taxon>Bacteria</taxon>
        <taxon>Pseudomonadati</taxon>
        <taxon>Pseudomonadota</taxon>
        <taxon>Gammaproteobacteria</taxon>
        <taxon>Alteromonadales</taxon>
        <taxon>Shewanellaceae</taxon>
        <taxon>Shewanella</taxon>
    </lineage>
</organism>
<dbReference type="PROSITE" id="PS51257">
    <property type="entry name" value="PROKAR_LIPOPROTEIN"/>
    <property type="match status" value="1"/>
</dbReference>
<accession>A0A330MEZ2</accession>
<dbReference type="OrthoDB" id="6264505at2"/>